<reference evidence="1" key="1">
    <citation type="submission" date="2014-09" db="EMBL/GenBank/DDBJ databases">
        <authorList>
            <person name="Magalhaes I.L.F."/>
            <person name="Oliveira U."/>
            <person name="Santos F.R."/>
            <person name="Vidigal T.H.D.A."/>
            <person name="Brescovit A.D."/>
            <person name="Santos A.J."/>
        </authorList>
    </citation>
    <scope>NUCLEOTIDE SEQUENCE</scope>
    <source>
        <tissue evidence="1">Shoot tissue taken approximately 20 cm above the soil surface</tissue>
    </source>
</reference>
<accession>A0A0A9FR58</accession>
<organism evidence="1">
    <name type="scientific">Arundo donax</name>
    <name type="common">Giant reed</name>
    <name type="synonym">Donax arundinaceus</name>
    <dbReference type="NCBI Taxonomy" id="35708"/>
    <lineage>
        <taxon>Eukaryota</taxon>
        <taxon>Viridiplantae</taxon>
        <taxon>Streptophyta</taxon>
        <taxon>Embryophyta</taxon>
        <taxon>Tracheophyta</taxon>
        <taxon>Spermatophyta</taxon>
        <taxon>Magnoliopsida</taxon>
        <taxon>Liliopsida</taxon>
        <taxon>Poales</taxon>
        <taxon>Poaceae</taxon>
        <taxon>PACMAD clade</taxon>
        <taxon>Arundinoideae</taxon>
        <taxon>Arundineae</taxon>
        <taxon>Arundo</taxon>
    </lineage>
</organism>
<name>A0A0A9FR58_ARUDO</name>
<reference evidence="1" key="2">
    <citation type="journal article" date="2015" name="Data Brief">
        <title>Shoot transcriptome of the giant reed, Arundo donax.</title>
        <authorList>
            <person name="Barrero R.A."/>
            <person name="Guerrero F.D."/>
            <person name="Moolhuijzen P."/>
            <person name="Goolsby J.A."/>
            <person name="Tidwell J."/>
            <person name="Bellgard S.E."/>
            <person name="Bellgard M.I."/>
        </authorList>
    </citation>
    <scope>NUCLEOTIDE SEQUENCE</scope>
    <source>
        <tissue evidence="1">Shoot tissue taken approximately 20 cm above the soil surface</tissue>
    </source>
</reference>
<sequence length="24" mass="2599">MPLSIGALTVLLSWVTVDLRTVTL</sequence>
<protein>
    <submittedName>
        <fullName evidence="1">Uncharacterized protein</fullName>
    </submittedName>
</protein>
<dbReference type="EMBL" id="GBRH01187103">
    <property type="protein sequence ID" value="JAE10793.1"/>
    <property type="molecule type" value="Transcribed_RNA"/>
</dbReference>
<dbReference type="AlphaFoldDB" id="A0A0A9FR58"/>
<evidence type="ECO:0000313" key="1">
    <source>
        <dbReference type="EMBL" id="JAE10793.1"/>
    </source>
</evidence>
<proteinExistence type="predicted"/>